<keyword evidence="2" id="KW-0472">Membrane</keyword>
<organism evidence="3 4">
    <name type="scientific">Monoraphidium neglectum</name>
    <dbReference type="NCBI Taxonomy" id="145388"/>
    <lineage>
        <taxon>Eukaryota</taxon>
        <taxon>Viridiplantae</taxon>
        <taxon>Chlorophyta</taxon>
        <taxon>core chlorophytes</taxon>
        <taxon>Chlorophyceae</taxon>
        <taxon>CS clade</taxon>
        <taxon>Sphaeropleales</taxon>
        <taxon>Selenastraceae</taxon>
        <taxon>Monoraphidium</taxon>
    </lineage>
</organism>
<sequence length="260" mass="29966">MIAEPAVNTKRDGARLRQQQPLRELQQVHPAPLVLLLQRRGQHMRNHPQKSQSTEAQAAARPLGLVMEEEEDLLAEEEARRPWYRRRSVVLHAAAFLAAAAMLVVGVCTHWGVPRMASALGSGRVELFRWMYFFAVWPPLWVGVRFANNRLFVWIEKCFFMDAIYFLDAVRRTVQRLVFMLLVLPWFQIIFKAAWCEGETRCKAKSYLQATDAVWKLVVCLMLFCLANFLKAAATKLLSSAFHRTAHFAKVKEALDKREL</sequence>
<evidence type="ECO:0000256" key="1">
    <source>
        <dbReference type="SAM" id="MobiDB-lite"/>
    </source>
</evidence>
<dbReference type="KEGG" id="mng:MNEG_6996"/>
<dbReference type="GO" id="GO:0006874">
    <property type="term" value="P:intracellular calcium ion homeostasis"/>
    <property type="evidence" value="ECO:0007669"/>
    <property type="project" value="TreeGrafter"/>
</dbReference>
<feature type="transmembrane region" description="Helical" evidence="2">
    <location>
        <begin position="177"/>
        <end position="195"/>
    </location>
</feature>
<dbReference type="PANTHER" id="PTHR31323:SF1">
    <property type="entry name" value="MECHANOSENSITIVE ION CHANNEL PROTEIN"/>
    <property type="match status" value="1"/>
</dbReference>
<protein>
    <submittedName>
        <fullName evidence="3">Uncharacterized protein</fullName>
    </submittedName>
</protein>
<dbReference type="GeneID" id="25739872"/>
<dbReference type="OrthoDB" id="544685at2759"/>
<dbReference type="EMBL" id="KK101416">
    <property type="protein sequence ID" value="KIZ00969.1"/>
    <property type="molecule type" value="Genomic_DNA"/>
</dbReference>
<feature type="region of interest" description="Disordered" evidence="1">
    <location>
        <begin position="1"/>
        <end position="22"/>
    </location>
</feature>
<keyword evidence="2" id="KW-1133">Transmembrane helix</keyword>
<dbReference type="RefSeq" id="XP_013899988.1">
    <property type="nucleotide sequence ID" value="XM_014044534.1"/>
</dbReference>
<feature type="transmembrane region" description="Helical" evidence="2">
    <location>
        <begin position="215"/>
        <end position="234"/>
    </location>
</feature>
<dbReference type="PANTHER" id="PTHR31323">
    <property type="entry name" value="MECHANOSENSITIVE ION CHANNEL PROTEIN MSY2"/>
    <property type="match status" value="1"/>
</dbReference>
<keyword evidence="4" id="KW-1185">Reference proteome</keyword>
<evidence type="ECO:0000313" key="3">
    <source>
        <dbReference type="EMBL" id="KIZ00969.1"/>
    </source>
</evidence>
<dbReference type="Proteomes" id="UP000054498">
    <property type="component" value="Unassembled WGS sequence"/>
</dbReference>
<dbReference type="AlphaFoldDB" id="A0A0D2L0N4"/>
<evidence type="ECO:0000313" key="4">
    <source>
        <dbReference type="Proteomes" id="UP000054498"/>
    </source>
</evidence>
<keyword evidence="2" id="KW-0812">Transmembrane</keyword>
<accession>A0A0D2L0N4</accession>
<feature type="transmembrane region" description="Helical" evidence="2">
    <location>
        <begin position="127"/>
        <end position="147"/>
    </location>
</feature>
<evidence type="ECO:0000256" key="2">
    <source>
        <dbReference type="SAM" id="Phobius"/>
    </source>
</evidence>
<feature type="transmembrane region" description="Helical" evidence="2">
    <location>
        <begin position="89"/>
        <end position="112"/>
    </location>
</feature>
<proteinExistence type="predicted"/>
<dbReference type="GO" id="GO:0005262">
    <property type="term" value="F:calcium channel activity"/>
    <property type="evidence" value="ECO:0007669"/>
    <property type="project" value="TreeGrafter"/>
</dbReference>
<gene>
    <name evidence="3" type="ORF">MNEG_6996</name>
</gene>
<reference evidence="3 4" key="1">
    <citation type="journal article" date="2013" name="BMC Genomics">
        <title>Reconstruction of the lipid metabolism for the microalga Monoraphidium neglectum from its genome sequence reveals characteristics suitable for biofuel production.</title>
        <authorList>
            <person name="Bogen C."/>
            <person name="Al-Dilaimi A."/>
            <person name="Albersmeier A."/>
            <person name="Wichmann J."/>
            <person name="Grundmann M."/>
            <person name="Rupp O."/>
            <person name="Lauersen K.J."/>
            <person name="Blifernez-Klassen O."/>
            <person name="Kalinowski J."/>
            <person name="Goesmann A."/>
            <person name="Mussgnug J.H."/>
            <person name="Kruse O."/>
        </authorList>
    </citation>
    <scope>NUCLEOTIDE SEQUENCE [LARGE SCALE GENOMIC DNA]</scope>
    <source>
        <strain evidence="3 4">SAG 48.87</strain>
    </source>
</reference>
<name>A0A0D2L0N4_9CHLO</name>